<protein>
    <submittedName>
        <fullName evidence="1">NosL protein</fullName>
    </submittedName>
</protein>
<proteinExistence type="predicted"/>
<evidence type="ECO:0000313" key="1">
    <source>
        <dbReference type="EMBL" id="ABK18494.1"/>
    </source>
</evidence>
<dbReference type="Pfam" id="PF05573">
    <property type="entry name" value="NosL"/>
    <property type="match status" value="1"/>
</dbReference>
<dbReference type="KEGG" id="sfu:Sfum_2816"/>
<dbReference type="InterPro" id="IPR008719">
    <property type="entry name" value="N2O_reductase_NosL"/>
</dbReference>
<dbReference type="PANTHER" id="PTHR41247:SF1">
    <property type="entry name" value="HTH-TYPE TRANSCRIPTIONAL REPRESSOR YCNK"/>
    <property type="match status" value="1"/>
</dbReference>
<keyword evidence="2" id="KW-1185">Reference proteome</keyword>
<accession>A0LM42</accession>
<dbReference type="EMBL" id="CP000478">
    <property type="protein sequence ID" value="ABK18494.1"/>
    <property type="molecule type" value="Genomic_DNA"/>
</dbReference>
<dbReference type="Gene3D" id="3.30.70.2050">
    <property type="match status" value="1"/>
</dbReference>
<gene>
    <name evidence="1" type="ordered locus">Sfum_2816</name>
</gene>
<dbReference type="SUPFAM" id="SSF160387">
    <property type="entry name" value="NosL/MerB-like"/>
    <property type="match status" value="1"/>
</dbReference>
<dbReference type="PANTHER" id="PTHR41247">
    <property type="entry name" value="HTH-TYPE TRANSCRIPTIONAL REPRESSOR YCNK"/>
    <property type="match status" value="1"/>
</dbReference>
<dbReference type="HOGENOM" id="CLU_096026_1_0_7"/>
<dbReference type="eggNOG" id="COG4314">
    <property type="taxonomic scope" value="Bacteria"/>
</dbReference>
<dbReference type="AlphaFoldDB" id="A0LM42"/>
<evidence type="ECO:0000313" key="2">
    <source>
        <dbReference type="Proteomes" id="UP000001784"/>
    </source>
</evidence>
<dbReference type="InParanoid" id="A0LM42"/>
<sequence>MPSSRDKCPVCGMFVAKYPDFVAEIVFKDGSRAFFDGAKDMLKYYFDLAKYNPSKKASDIESIYVTDYYSMRATDGRKALFVVGSNVYGPMGREFIPFANEEDANEFMRDHAGKTLVRFTDITPEMVKNQD</sequence>
<dbReference type="Proteomes" id="UP000001784">
    <property type="component" value="Chromosome"/>
</dbReference>
<dbReference type="STRING" id="335543.Sfum_2816"/>
<organism evidence="1 2">
    <name type="scientific">Syntrophobacter fumaroxidans (strain DSM 10017 / MPOB)</name>
    <dbReference type="NCBI Taxonomy" id="335543"/>
    <lineage>
        <taxon>Bacteria</taxon>
        <taxon>Pseudomonadati</taxon>
        <taxon>Thermodesulfobacteriota</taxon>
        <taxon>Syntrophobacteria</taxon>
        <taxon>Syntrophobacterales</taxon>
        <taxon>Syntrophobacteraceae</taxon>
        <taxon>Syntrophobacter</taxon>
    </lineage>
</organism>
<reference evidence="1 2" key="1">
    <citation type="submission" date="2006-10" db="EMBL/GenBank/DDBJ databases">
        <title>Complete sequence of Syntrophobacter fumaroxidans MPOB.</title>
        <authorList>
            <consortium name="US DOE Joint Genome Institute"/>
            <person name="Copeland A."/>
            <person name="Lucas S."/>
            <person name="Lapidus A."/>
            <person name="Barry K."/>
            <person name="Detter J.C."/>
            <person name="Glavina del Rio T."/>
            <person name="Hammon N."/>
            <person name="Israni S."/>
            <person name="Pitluck S."/>
            <person name="Goltsman E.G."/>
            <person name="Martinez M."/>
            <person name="Schmutz J."/>
            <person name="Larimer F."/>
            <person name="Land M."/>
            <person name="Hauser L."/>
            <person name="Kyrpides N."/>
            <person name="Kim E."/>
            <person name="Boone D.R."/>
            <person name="Brockman F."/>
            <person name="Culley D."/>
            <person name="Ferry J."/>
            <person name="Gunsalus R."/>
            <person name="McInerney M.J."/>
            <person name="Morrison M."/>
            <person name="Plugge C."/>
            <person name="Rohlin L."/>
            <person name="Scholten J."/>
            <person name="Sieber J."/>
            <person name="Stams A.J.M."/>
            <person name="Worm P."/>
            <person name="Henstra A.M."/>
            <person name="Richardson P."/>
        </authorList>
    </citation>
    <scope>NUCLEOTIDE SEQUENCE [LARGE SCALE GENOMIC DNA]</scope>
    <source>
        <strain evidence="2">DSM 10017 / MPOB</strain>
    </source>
</reference>
<name>A0LM42_SYNFM</name>